<keyword evidence="1" id="KW-1133">Transmembrane helix</keyword>
<keyword evidence="3" id="KW-1185">Reference proteome</keyword>
<evidence type="ECO:0008006" key="4">
    <source>
        <dbReference type="Google" id="ProtNLM"/>
    </source>
</evidence>
<keyword evidence="1" id="KW-0472">Membrane</keyword>
<reference evidence="2 3" key="1">
    <citation type="submission" date="2024-08" db="EMBL/GenBank/DDBJ databases">
        <authorList>
            <person name="Cucini C."/>
            <person name="Frati F."/>
        </authorList>
    </citation>
    <scope>NUCLEOTIDE SEQUENCE [LARGE SCALE GENOMIC DNA]</scope>
</reference>
<dbReference type="Proteomes" id="UP001642540">
    <property type="component" value="Unassembled WGS sequence"/>
</dbReference>
<organism evidence="2 3">
    <name type="scientific">Orchesella dallaii</name>
    <dbReference type="NCBI Taxonomy" id="48710"/>
    <lineage>
        <taxon>Eukaryota</taxon>
        <taxon>Metazoa</taxon>
        <taxon>Ecdysozoa</taxon>
        <taxon>Arthropoda</taxon>
        <taxon>Hexapoda</taxon>
        <taxon>Collembola</taxon>
        <taxon>Entomobryomorpha</taxon>
        <taxon>Entomobryoidea</taxon>
        <taxon>Orchesellidae</taxon>
        <taxon>Orchesellinae</taxon>
        <taxon>Orchesella</taxon>
    </lineage>
</organism>
<proteinExistence type="predicted"/>
<sequence length="433" mass="50795">MRKPNRISVSSYTESFYNFFASTGINHNSLSRDKNGEFQISYIRGWRLIIFILLRLNVYSKIIYLLLLFNGYIPVDEELDFFTRFGIVIWLATTSVAVYSDYYYLRKYPCFVTLCTFWNIQSEIFQLLSIEKREEFRKRLDSGARFRTTFHMTMSSIAMFGLGVQYVMDPKGILFTGYLVNDDRFVLTFLFGFLEEFFLYATWAQAVSMILINVLAYRELTVVFEVLADEVNSLSDRKEQFLDLRGRLIKYPSKSKALGKNANTNFQPLSYRMEGDPDSSFDQSRYTIDLIFLEYRKLQIITDQMRSVMSYVMLSTIIIYFAQISSDVFVGIRLLRLEAFMDVGFYAADCCCGMLYWFVSLNSLSKLDIAFEEFHYSLRSYFRTDYPGRLFHLKKYKSLPRMAAYIGPSAMTRLTVGTCMMTLLNYYILAAMW</sequence>
<protein>
    <recommendedName>
        <fullName evidence="4">Odorant receptor</fullName>
    </recommendedName>
</protein>
<feature type="transmembrane region" description="Helical" evidence="1">
    <location>
        <begin position="305"/>
        <end position="323"/>
    </location>
</feature>
<feature type="transmembrane region" description="Helical" evidence="1">
    <location>
        <begin position="81"/>
        <end position="99"/>
    </location>
</feature>
<gene>
    <name evidence="2" type="ORF">ODALV1_LOCUS9396</name>
</gene>
<evidence type="ECO:0000313" key="2">
    <source>
        <dbReference type="EMBL" id="CAL8096580.1"/>
    </source>
</evidence>
<evidence type="ECO:0000256" key="1">
    <source>
        <dbReference type="SAM" id="Phobius"/>
    </source>
</evidence>
<accession>A0ABP1QB41</accession>
<keyword evidence="1" id="KW-0812">Transmembrane</keyword>
<feature type="transmembrane region" description="Helical" evidence="1">
    <location>
        <begin position="403"/>
        <end position="428"/>
    </location>
</feature>
<name>A0ABP1QB41_9HEXA</name>
<feature type="transmembrane region" description="Helical" evidence="1">
    <location>
        <begin position="148"/>
        <end position="168"/>
    </location>
</feature>
<feature type="transmembrane region" description="Helical" evidence="1">
    <location>
        <begin position="48"/>
        <end position="69"/>
    </location>
</feature>
<comment type="caution">
    <text evidence="2">The sequence shown here is derived from an EMBL/GenBank/DDBJ whole genome shotgun (WGS) entry which is preliminary data.</text>
</comment>
<feature type="transmembrane region" description="Helical" evidence="1">
    <location>
        <begin position="197"/>
        <end position="217"/>
    </location>
</feature>
<dbReference type="EMBL" id="CAXLJM020000028">
    <property type="protein sequence ID" value="CAL8096580.1"/>
    <property type="molecule type" value="Genomic_DNA"/>
</dbReference>
<evidence type="ECO:0000313" key="3">
    <source>
        <dbReference type="Proteomes" id="UP001642540"/>
    </source>
</evidence>
<feature type="transmembrane region" description="Helical" evidence="1">
    <location>
        <begin position="343"/>
        <end position="359"/>
    </location>
</feature>